<keyword evidence="2" id="KW-1185">Reference proteome</keyword>
<gene>
    <name evidence="1" type="ORF">OFUS_LOCUS3024</name>
</gene>
<dbReference type="AlphaFoldDB" id="A0A8J1TPK6"/>
<dbReference type="FunFam" id="2.60.120.260:FF:000016">
    <property type="entry name" value="Contactin-associated protein-like 4 isoform 1"/>
    <property type="match status" value="1"/>
</dbReference>
<comment type="caution">
    <text evidence="1">The sequence shown here is derived from an EMBL/GenBank/DDBJ whole genome shotgun (WGS) entry which is preliminary data.</text>
</comment>
<dbReference type="SMART" id="SM00231">
    <property type="entry name" value="FA58C"/>
    <property type="match status" value="1"/>
</dbReference>
<sequence>MTYIIEMSILAFMSMSVAEVAAGSSCLQELENDIAAMKRDIEKLNAIAFPGVAKSECIGEFLVTSETHMIPDSSLTASTVHSAGHGTSKLRLGGTGYWAPKVNDENQWIQADLGEEMQVSGVVTQGAGRLPEWLKSYKIAYSQQGTQFTVVVKNGHKIFRGNKDASTPVLNMFSAVRARYIRIIPVVWQQHIVLRFDIIGCHD</sequence>
<dbReference type="InterPro" id="IPR008979">
    <property type="entry name" value="Galactose-bd-like_sf"/>
</dbReference>
<dbReference type="PANTHER" id="PTHR24543">
    <property type="entry name" value="MULTICOPPER OXIDASE-RELATED"/>
    <property type="match status" value="1"/>
</dbReference>
<protein>
    <submittedName>
        <fullName evidence="1">Uncharacterized protein</fullName>
    </submittedName>
</protein>
<evidence type="ECO:0000313" key="2">
    <source>
        <dbReference type="Proteomes" id="UP000749559"/>
    </source>
</evidence>
<dbReference type="CDD" id="cd00057">
    <property type="entry name" value="FA58C"/>
    <property type="match status" value="1"/>
</dbReference>
<dbReference type="EMBL" id="CAIIXF020000001">
    <property type="protein sequence ID" value="CAH1775767.1"/>
    <property type="molecule type" value="Genomic_DNA"/>
</dbReference>
<dbReference type="PANTHER" id="PTHR24543:SF325">
    <property type="entry name" value="F5_8 TYPE C DOMAIN-CONTAINING PROTEIN"/>
    <property type="match status" value="1"/>
</dbReference>
<dbReference type="PROSITE" id="PS50022">
    <property type="entry name" value="FA58C_3"/>
    <property type="match status" value="1"/>
</dbReference>
<dbReference type="InterPro" id="IPR000421">
    <property type="entry name" value="FA58C"/>
</dbReference>
<reference evidence="1" key="1">
    <citation type="submission" date="2022-03" db="EMBL/GenBank/DDBJ databases">
        <authorList>
            <person name="Martin C."/>
        </authorList>
    </citation>
    <scope>NUCLEOTIDE SEQUENCE</scope>
</reference>
<evidence type="ECO:0000313" key="1">
    <source>
        <dbReference type="EMBL" id="CAH1775767.1"/>
    </source>
</evidence>
<dbReference type="Gene3D" id="2.60.120.260">
    <property type="entry name" value="Galactose-binding domain-like"/>
    <property type="match status" value="1"/>
</dbReference>
<organism evidence="1 2">
    <name type="scientific">Owenia fusiformis</name>
    <name type="common">Polychaete worm</name>
    <dbReference type="NCBI Taxonomy" id="6347"/>
    <lineage>
        <taxon>Eukaryota</taxon>
        <taxon>Metazoa</taxon>
        <taxon>Spiralia</taxon>
        <taxon>Lophotrochozoa</taxon>
        <taxon>Annelida</taxon>
        <taxon>Polychaeta</taxon>
        <taxon>Sedentaria</taxon>
        <taxon>Canalipalpata</taxon>
        <taxon>Sabellida</taxon>
        <taxon>Oweniida</taxon>
        <taxon>Oweniidae</taxon>
        <taxon>Owenia</taxon>
    </lineage>
</organism>
<accession>A0A8J1TPK6</accession>
<proteinExistence type="predicted"/>
<dbReference type="Proteomes" id="UP000749559">
    <property type="component" value="Unassembled WGS sequence"/>
</dbReference>
<dbReference type="SUPFAM" id="SSF49785">
    <property type="entry name" value="Galactose-binding domain-like"/>
    <property type="match status" value="1"/>
</dbReference>
<dbReference type="OrthoDB" id="9973968at2759"/>
<name>A0A8J1TPK6_OWEFU</name>
<dbReference type="Pfam" id="PF00754">
    <property type="entry name" value="F5_F8_type_C"/>
    <property type="match status" value="1"/>
</dbReference>